<gene>
    <name evidence="1" type="ORF">O6P33_03095</name>
</gene>
<sequence>MRKWLILLCAPLILAVVNLAIWQNETLIEHGEILFLELAPVDPRSLMQGDYMALRFAMADAIHQQLPKQEQHLDGQVTVQLDPQRRASLVTLDQQQALAEDQLRLQYRVRNGRIKFATNAFFFQEGTGSMYEQARYGLFRVGSKGQLILTHLVDAELQKLGQSKLLQPAMQ</sequence>
<dbReference type="EMBL" id="CP114976">
    <property type="protein sequence ID" value="WBE25844.1"/>
    <property type="molecule type" value="Genomic_DNA"/>
</dbReference>
<protein>
    <submittedName>
        <fullName evidence="1">GDYXXLXY domain-containing protein</fullName>
    </submittedName>
</protein>
<dbReference type="Pfam" id="PF14345">
    <property type="entry name" value="GDYXXLXY"/>
    <property type="match status" value="1"/>
</dbReference>
<name>A0AAE9VTW9_9GAMM</name>
<accession>A0AAE9VTW9</accession>
<proteinExistence type="predicted"/>
<dbReference type="AlphaFoldDB" id="A0AAE9VTW9"/>
<dbReference type="KEGG" id="dce:O6P33_03095"/>
<evidence type="ECO:0000313" key="2">
    <source>
        <dbReference type="Proteomes" id="UP001212189"/>
    </source>
</evidence>
<keyword evidence="2" id="KW-1185">Reference proteome</keyword>
<dbReference type="InterPro" id="IPR025833">
    <property type="entry name" value="GDYXXLXY"/>
</dbReference>
<dbReference type="Proteomes" id="UP001212189">
    <property type="component" value="Chromosome"/>
</dbReference>
<dbReference type="RefSeq" id="WP_269818786.1">
    <property type="nucleotide sequence ID" value="NZ_CP114976.1"/>
</dbReference>
<evidence type="ECO:0000313" key="1">
    <source>
        <dbReference type="EMBL" id="WBE25844.1"/>
    </source>
</evidence>
<reference evidence="1 2" key="1">
    <citation type="submission" date="2022-12" db="EMBL/GenBank/DDBJ databases">
        <title>Coexistence and Characterization of a Novel Tigecycline Resistance gene tet(X) variant and blaNDM-1 in a Pseudomonas caeni Isolate of Chicken Origin.</title>
        <authorList>
            <person name="Lu X."/>
            <person name="Zhang L."/>
            <person name="Li R."/>
            <person name="Wang Z."/>
        </authorList>
    </citation>
    <scope>NUCLEOTIDE SEQUENCE [LARGE SCALE GENOMIC DNA]</scope>
    <source>
        <strain evidence="1 2">CE14</strain>
    </source>
</reference>
<organism evidence="1 2">
    <name type="scientific">Denitrificimonas caeni</name>
    <dbReference type="NCBI Taxonomy" id="521720"/>
    <lineage>
        <taxon>Bacteria</taxon>
        <taxon>Pseudomonadati</taxon>
        <taxon>Pseudomonadota</taxon>
        <taxon>Gammaproteobacteria</taxon>
        <taxon>Pseudomonadales</taxon>
        <taxon>Pseudomonadaceae</taxon>
        <taxon>Denitrificimonas</taxon>
    </lineage>
</organism>